<protein>
    <submittedName>
        <fullName evidence="2">Uncharacterized protein</fullName>
    </submittedName>
</protein>
<accession>A0A2G4TA25</accession>
<organism evidence="2 3">
    <name type="scientific">Rhizopus microsporus ATCC 52813</name>
    <dbReference type="NCBI Taxonomy" id="1340429"/>
    <lineage>
        <taxon>Eukaryota</taxon>
        <taxon>Fungi</taxon>
        <taxon>Fungi incertae sedis</taxon>
        <taxon>Mucoromycota</taxon>
        <taxon>Mucoromycotina</taxon>
        <taxon>Mucoromycetes</taxon>
        <taxon>Mucorales</taxon>
        <taxon>Mucorineae</taxon>
        <taxon>Rhizopodaceae</taxon>
        <taxon>Rhizopus</taxon>
    </lineage>
</organism>
<feature type="region of interest" description="Disordered" evidence="1">
    <location>
        <begin position="1"/>
        <end position="25"/>
    </location>
</feature>
<dbReference type="EMBL" id="KZ303842">
    <property type="protein sequence ID" value="PHZ17871.1"/>
    <property type="molecule type" value="Genomic_DNA"/>
</dbReference>
<reference evidence="2 3" key="1">
    <citation type="journal article" date="2016" name="Proc. Natl. Acad. Sci. U.S.A.">
        <title>Lipid metabolic changes in an early divergent fungus govern the establishment of a mutualistic symbiosis with endobacteria.</title>
        <authorList>
            <person name="Lastovetsky O.A."/>
            <person name="Gaspar M.L."/>
            <person name="Mondo S.J."/>
            <person name="LaButti K.M."/>
            <person name="Sandor L."/>
            <person name="Grigoriev I.V."/>
            <person name="Henry S.A."/>
            <person name="Pawlowska T.E."/>
        </authorList>
    </citation>
    <scope>NUCLEOTIDE SEQUENCE [LARGE SCALE GENOMIC DNA]</scope>
    <source>
        <strain evidence="2 3">ATCC 52813</strain>
    </source>
</reference>
<dbReference type="GeneID" id="35438919"/>
<dbReference type="Proteomes" id="UP000242254">
    <property type="component" value="Unassembled WGS sequence"/>
</dbReference>
<name>A0A2G4TA25_RHIZD</name>
<evidence type="ECO:0000313" key="3">
    <source>
        <dbReference type="Proteomes" id="UP000242254"/>
    </source>
</evidence>
<proteinExistence type="predicted"/>
<evidence type="ECO:0000256" key="1">
    <source>
        <dbReference type="SAM" id="MobiDB-lite"/>
    </source>
</evidence>
<feature type="compositionally biased region" description="Basic and acidic residues" evidence="1">
    <location>
        <begin position="1"/>
        <end position="10"/>
    </location>
</feature>
<sequence length="293" mass="32962">MKRKKDDDLPPPKAKRNKGKTVDRGFPSLFAHTQTSLFKNIAFEANFSIAKNTRITLKAAKEDTSAPGHSNVTTSDKAYMPTVNKYTSVQAVLSDPISYTSRTSALIKTSKKYQDKVDKTEALKKEKEKSKTTTNEQKQVRCPSCGGTDHSRSSSKLCPMNKSKTKFSNLKDTVEKFFVIKASLANICKHPKFVTLIQEVVDHITQLKSFKTFCEPTSLTQSDLDKYASKGYMTIVSSMAKQYETLVRNYVCSTYGDRTLRHILNVLSEKASYFCDDSLTVKQSKSLAKHIFQ</sequence>
<feature type="region of interest" description="Disordered" evidence="1">
    <location>
        <begin position="123"/>
        <end position="147"/>
    </location>
</feature>
<keyword evidence="3" id="KW-1185">Reference proteome</keyword>
<evidence type="ECO:0000313" key="2">
    <source>
        <dbReference type="EMBL" id="PHZ17871.1"/>
    </source>
</evidence>
<dbReference type="RefSeq" id="XP_023471579.1">
    <property type="nucleotide sequence ID" value="XM_023607929.1"/>
</dbReference>
<gene>
    <name evidence="2" type="ORF">RHIMIDRAFT_233292</name>
</gene>
<dbReference type="AlphaFoldDB" id="A0A2G4TA25"/>